<dbReference type="CDD" id="cd04725">
    <property type="entry name" value="OMP_decarboxylase_like"/>
    <property type="match status" value="1"/>
</dbReference>
<evidence type="ECO:0000256" key="4">
    <source>
        <dbReference type="ARBA" id="ARBA00022975"/>
    </source>
</evidence>
<gene>
    <name evidence="9" type="primary">pyrF</name>
    <name evidence="9" type="ORF">GCM10009810_18740</name>
</gene>
<dbReference type="PROSITE" id="PS00156">
    <property type="entry name" value="OMPDECASE"/>
    <property type="match status" value="1"/>
</dbReference>
<dbReference type="RefSeq" id="WP_344065239.1">
    <property type="nucleotide sequence ID" value="NZ_BAAAPN010000045.1"/>
</dbReference>
<keyword evidence="5" id="KW-0456">Lyase</keyword>
<evidence type="ECO:0000256" key="1">
    <source>
        <dbReference type="ARBA" id="ARBA00004861"/>
    </source>
</evidence>
<evidence type="ECO:0000256" key="6">
    <source>
        <dbReference type="ARBA" id="ARBA00049157"/>
    </source>
</evidence>
<accession>A0ABP4WSV2</accession>
<dbReference type="InterPro" id="IPR001754">
    <property type="entry name" value="OMPdeCOase_dom"/>
</dbReference>
<dbReference type="SUPFAM" id="SSF51366">
    <property type="entry name" value="Ribulose-phoshate binding barrel"/>
    <property type="match status" value="1"/>
</dbReference>
<evidence type="ECO:0000256" key="5">
    <source>
        <dbReference type="ARBA" id="ARBA00023239"/>
    </source>
</evidence>
<dbReference type="InterPro" id="IPR013785">
    <property type="entry name" value="Aldolase_TIM"/>
</dbReference>
<evidence type="ECO:0000313" key="9">
    <source>
        <dbReference type="EMBL" id="GAA1759537.1"/>
    </source>
</evidence>
<feature type="domain" description="Orotidine 5'-phosphate decarboxylase" evidence="8">
    <location>
        <begin position="17"/>
        <end position="269"/>
    </location>
</feature>
<dbReference type="InterPro" id="IPR011060">
    <property type="entry name" value="RibuloseP-bd_barrel"/>
</dbReference>
<keyword evidence="3" id="KW-0210">Decarboxylase</keyword>
<evidence type="ECO:0000256" key="3">
    <source>
        <dbReference type="ARBA" id="ARBA00022793"/>
    </source>
</evidence>
<dbReference type="Pfam" id="PF00215">
    <property type="entry name" value="OMPdecase"/>
    <property type="match status" value="1"/>
</dbReference>
<organism evidence="9 10">
    <name type="scientific">Nostocoides vanveenii</name>
    <dbReference type="NCBI Taxonomy" id="330835"/>
    <lineage>
        <taxon>Bacteria</taxon>
        <taxon>Bacillati</taxon>
        <taxon>Actinomycetota</taxon>
        <taxon>Actinomycetes</taxon>
        <taxon>Micrococcales</taxon>
        <taxon>Intrasporangiaceae</taxon>
        <taxon>Nostocoides</taxon>
    </lineage>
</organism>
<comment type="caution">
    <text evidence="9">The sequence shown here is derived from an EMBL/GenBank/DDBJ whole genome shotgun (WGS) entry which is preliminary data.</text>
</comment>
<evidence type="ECO:0000256" key="2">
    <source>
        <dbReference type="ARBA" id="ARBA00008847"/>
    </source>
</evidence>
<proteinExistence type="inferred from homology"/>
<comment type="catalytic activity">
    <reaction evidence="6">
        <text>orotidine 5'-phosphate + H(+) = UMP + CO2</text>
        <dbReference type="Rhea" id="RHEA:11596"/>
        <dbReference type="ChEBI" id="CHEBI:15378"/>
        <dbReference type="ChEBI" id="CHEBI:16526"/>
        <dbReference type="ChEBI" id="CHEBI:57538"/>
        <dbReference type="ChEBI" id="CHEBI:57865"/>
        <dbReference type="EC" id="4.1.1.23"/>
    </reaction>
</comment>
<dbReference type="EMBL" id="BAAAPN010000045">
    <property type="protein sequence ID" value="GAA1759537.1"/>
    <property type="molecule type" value="Genomic_DNA"/>
</dbReference>
<dbReference type="SMART" id="SM00934">
    <property type="entry name" value="OMPdecase"/>
    <property type="match status" value="1"/>
</dbReference>
<dbReference type="Gene3D" id="3.20.20.70">
    <property type="entry name" value="Aldolase class I"/>
    <property type="match status" value="1"/>
</dbReference>
<sequence>MSTFGARLRTAMDTYGPLCVGLDPHPQILTDWGLPVSAAGVRRFGEICVDAFAGQVAVVKPQSAFFEEYGSDGIAALEATLAAFRVAGTLTILDVKRGDIGSTMAGYARAYLRDDAPLAADAITVSPYLGFGSLGPALDLAATTGRGLFVLALTSNPEGASVQHARIGGESVAAAMVSGAAAANAGAGENGILGSVGLVVGATVGSAPRDLGIDLAAANAPILAPGFGAQGAGLDEAREVFGAALPNVLAASSREILAAGPQVASLREAARRTLH</sequence>
<dbReference type="Proteomes" id="UP001501475">
    <property type="component" value="Unassembled WGS sequence"/>
</dbReference>
<name>A0ABP4WSV2_9MICO</name>
<reference evidence="10" key="1">
    <citation type="journal article" date="2019" name="Int. J. Syst. Evol. Microbiol.">
        <title>The Global Catalogue of Microorganisms (GCM) 10K type strain sequencing project: providing services to taxonomists for standard genome sequencing and annotation.</title>
        <authorList>
            <consortium name="The Broad Institute Genomics Platform"/>
            <consortium name="The Broad Institute Genome Sequencing Center for Infectious Disease"/>
            <person name="Wu L."/>
            <person name="Ma J."/>
        </authorList>
    </citation>
    <scope>NUCLEOTIDE SEQUENCE [LARGE SCALE GENOMIC DNA]</scope>
    <source>
        <strain evidence="10">JCM 15591</strain>
    </source>
</reference>
<evidence type="ECO:0000256" key="7">
    <source>
        <dbReference type="NCBIfam" id="TIGR02127"/>
    </source>
</evidence>
<dbReference type="InterPro" id="IPR018089">
    <property type="entry name" value="OMPdecase_AS"/>
</dbReference>
<dbReference type="EC" id="4.1.1.23" evidence="7"/>
<dbReference type="PANTHER" id="PTHR43375:SF1">
    <property type="entry name" value="OROTIDINE 5'-PHOSPHATE DECARBOXYLASE"/>
    <property type="match status" value="1"/>
</dbReference>
<comment type="similarity">
    <text evidence="2">Belongs to the OMP decarboxylase family. Type 2 subfamily.</text>
</comment>
<comment type="pathway">
    <text evidence="1">Pyrimidine metabolism; UMP biosynthesis via de novo pathway; UMP from orotate: step 2/2.</text>
</comment>
<keyword evidence="10" id="KW-1185">Reference proteome</keyword>
<keyword evidence="4" id="KW-0665">Pyrimidine biosynthesis</keyword>
<dbReference type="NCBIfam" id="TIGR02127">
    <property type="entry name" value="pyrF_sub2"/>
    <property type="match status" value="1"/>
</dbReference>
<dbReference type="PANTHER" id="PTHR43375">
    <property type="entry name" value="OROTIDINE 5'-PHOSPHATE DECARBOXYLASE"/>
    <property type="match status" value="1"/>
</dbReference>
<evidence type="ECO:0000259" key="8">
    <source>
        <dbReference type="SMART" id="SM00934"/>
    </source>
</evidence>
<protein>
    <recommendedName>
        <fullName evidence="7">Orotidine-5'-phosphate decarboxylase</fullName>
        <ecNumber evidence="7">4.1.1.23</ecNumber>
    </recommendedName>
</protein>
<dbReference type="InterPro" id="IPR011995">
    <property type="entry name" value="OMPdecase_type-2"/>
</dbReference>
<evidence type="ECO:0000313" key="10">
    <source>
        <dbReference type="Proteomes" id="UP001501475"/>
    </source>
</evidence>